<organism evidence="1 2">
    <name type="scientific">Funneliformis mosseae</name>
    <name type="common">Endomycorrhizal fungus</name>
    <name type="synonym">Glomus mosseae</name>
    <dbReference type="NCBI Taxonomy" id="27381"/>
    <lineage>
        <taxon>Eukaryota</taxon>
        <taxon>Fungi</taxon>
        <taxon>Fungi incertae sedis</taxon>
        <taxon>Mucoromycota</taxon>
        <taxon>Glomeromycotina</taxon>
        <taxon>Glomeromycetes</taxon>
        <taxon>Glomerales</taxon>
        <taxon>Glomeraceae</taxon>
        <taxon>Funneliformis</taxon>
    </lineage>
</organism>
<evidence type="ECO:0000313" key="1">
    <source>
        <dbReference type="EMBL" id="CAG8629288.1"/>
    </source>
</evidence>
<protein>
    <submittedName>
        <fullName evidence="1">5305_t:CDS:1</fullName>
    </submittedName>
</protein>
<comment type="caution">
    <text evidence="1">The sequence shown here is derived from an EMBL/GenBank/DDBJ whole genome shotgun (WGS) entry which is preliminary data.</text>
</comment>
<dbReference type="AlphaFoldDB" id="A0A9N9DB99"/>
<sequence length="45" mass="5363">MEKTLLMIVNWGVLELKQATKPRHENNRIACTPHPYLERVLEKYV</sequence>
<dbReference type="EMBL" id="CAJVPP010003437">
    <property type="protein sequence ID" value="CAG8629288.1"/>
    <property type="molecule type" value="Genomic_DNA"/>
</dbReference>
<dbReference type="Proteomes" id="UP000789375">
    <property type="component" value="Unassembled WGS sequence"/>
</dbReference>
<proteinExistence type="predicted"/>
<keyword evidence="2" id="KW-1185">Reference proteome</keyword>
<name>A0A9N9DB99_FUNMO</name>
<gene>
    <name evidence="1" type="ORF">FMOSSE_LOCUS10400</name>
</gene>
<feature type="non-terminal residue" evidence="1">
    <location>
        <position position="45"/>
    </location>
</feature>
<reference evidence="1" key="1">
    <citation type="submission" date="2021-06" db="EMBL/GenBank/DDBJ databases">
        <authorList>
            <person name="Kallberg Y."/>
            <person name="Tangrot J."/>
            <person name="Rosling A."/>
        </authorList>
    </citation>
    <scope>NUCLEOTIDE SEQUENCE</scope>
    <source>
        <strain evidence="1">87-6 pot B 2015</strain>
    </source>
</reference>
<accession>A0A9N9DB99</accession>
<evidence type="ECO:0000313" key="2">
    <source>
        <dbReference type="Proteomes" id="UP000789375"/>
    </source>
</evidence>